<dbReference type="RefSeq" id="XP_035321924.1">
    <property type="nucleotide sequence ID" value="XM_035468790.1"/>
</dbReference>
<proteinExistence type="predicted"/>
<dbReference type="AlphaFoldDB" id="A0A9P5D1Y9"/>
<feature type="region of interest" description="Disordered" evidence="1">
    <location>
        <begin position="115"/>
        <end position="345"/>
    </location>
</feature>
<dbReference type="EMBL" id="JAANYQ010000007">
    <property type="protein sequence ID" value="KAF4123272.1"/>
    <property type="molecule type" value="Genomic_DNA"/>
</dbReference>
<accession>A0A9P5D1Y9</accession>
<organism evidence="2 3">
    <name type="scientific">Geosmithia morbida</name>
    <dbReference type="NCBI Taxonomy" id="1094350"/>
    <lineage>
        <taxon>Eukaryota</taxon>
        <taxon>Fungi</taxon>
        <taxon>Dikarya</taxon>
        <taxon>Ascomycota</taxon>
        <taxon>Pezizomycotina</taxon>
        <taxon>Sordariomycetes</taxon>
        <taxon>Hypocreomycetidae</taxon>
        <taxon>Hypocreales</taxon>
        <taxon>Bionectriaceae</taxon>
        <taxon>Geosmithia</taxon>
    </lineage>
</organism>
<dbReference type="Proteomes" id="UP000749293">
    <property type="component" value="Unassembled WGS sequence"/>
</dbReference>
<sequence length="359" mass="38527">MAPIQTSSMDSLDVLQDMFNDVLIKTGKALHASRQDTPGQYPSLAPTHFKIPETLQTFSYALDGMEHEIIRAKSIMLRDLERLRDSKANASAEVPQPVETQSKPPMVIELKSSPTFKAEGGDQTSSFGAESKALAPFPDMGMGMSMEGTADATDGTEPKPEDQNAVKSENGSVGPTEKTDADVKPSDVVAGVSAPGPSESDLTFTNMEFSLAAPESRGQGDQHMGQDQGESFDLANLVPAGNANDAAGSLDNLLPQTSTEQPANQGPLDVPSGDQQQQQQQQQENNQTDLGAPNFDGLSMDNMDNMDFGAADGTDFDFSMDDGNSFDDLMNSHEQNLDNTMEHGQFDADFFNLDKTDDA</sequence>
<evidence type="ECO:0000313" key="2">
    <source>
        <dbReference type="EMBL" id="KAF4123272.1"/>
    </source>
</evidence>
<keyword evidence="3" id="KW-1185">Reference proteome</keyword>
<gene>
    <name evidence="2" type="ORF">GMORB2_6822</name>
</gene>
<evidence type="ECO:0000256" key="1">
    <source>
        <dbReference type="SAM" id="MobiDB-lite"/>
    </source>
</evidence>
<evidence type="ECO:0000313" key="3">
    <source>
        <dbReference type="Proteomes" id="UP000749293"/>
    </source>
</evidence>
<protein>
    <submittedName>
        <fullName evidence="2">Uncharacterized protein</fullName>
    </submittedName>
</protein>
<feature type="compositionally biased region" description="Polar residues" evidence="1">
    <location>
        <begin position="254"/>
        <end position="264"/>
    </location>
</feature>
<dbReference type="GeneID" id="55973045"/>
<dbReference type="OrthoDB" id="5409998at2759"/>
<feature type="compositionally biased region" description="Low complexity" evidence="1">
    <location>
        <begin position="219"/>
        <end position="229"/>
    </location>
</feature>
<comment type="caution">
    <text evidence="2">The sequence shown here is derived from an EMBL/GenBank/DDBJ whole genome shotgun (WGS) entry which is preliminary data.</text>
</comment>
<reference evidence="2" key="1">
    <citation type="submission" date="2020-03" db="EMBL/GenBank/DDBJ databases">
        <title>Site-based positive gene gene selection in Geosmithia morbida across the United States reveals a broad range of putative effectors and factors for local host and environmental adapation.</title>
        <authorList>
            <person name="Onufrak A."/>
            <person name="Murdoch R.W."/>
            <person name="Gazis R."/>
            <person name="Huff M."/>
            <person name="Staton M."/>
            <person name="Klingeman W."/>
            <person name="Hadziabdic D."/>
        </authorList>
    </citation>
    <scope>NUCLEOTIDE SEQUENCE</scope>
    <source>
        <strain evidence="2">1262</strain>
    </source>
</reference>
<name>A0A9P5D1Y9_9HYPO</name>